<dbReference type="Pfam" id="PF21242">
    <property type="entry name" value="ECT2_PH"/>
    <property type="match status" value="1"/>
</dbReference>
<dbReference type="GO" id="GO:0005096">
    <property type="term" value="F:GTPase activator activity"/>
    <property type="evidence" value="ECO:0007669"/>
    <property type="project" value="InterPro"/>
</dbReference>
<evidence type="ECO:0000256" key="1">
    <source>
        <dbReference type="SAM" id="MobiDB-lite"/>
    </source>
</evidence>
<dbReference type="InterPro" id="IPR000219">
    <property type="entry name" value="DH_dom"/>
</dbReference>
<dbReference type="VEuPathDB" id="VectorBase:CSON002484"/>
<dbReference type="CDD" id="cd00160">
    <property type="entry name" value="RhoGEF"/>
    <property type="match status" value="1"/>
</dbReference>
<dbReference type="GO" id="GO:0005634">
    <property type="term" value="C:nucleus"/>
    <property type="evidence" value="ECO:0007669"/>
    <property type="project" value="InterPro"/>
</dbReference>
<dbReference type="InterPro" id="IPR035899">
    <property type="entry name" value="DBL_dom_sf"/>
</dbReference>
<dbReference type="EMBL" id="UFQT01001413">
    <property type="protein sequence ID" value="SSX30444.1"/>
    <property type="molecule type" value="Genomic_DNA"/>
</dbReference>
<feature type="domain" description="DH" evidence="2">
    <location>
        <begin position="790"/>
        <end position="981"/>
    </location>
</feature>
<sequence>MEISSQEEKPSSGSDVEMTTAPNSRGGSQELAIPTAVLPINGKQTRICLVGGVSNEISTLQTAQKLGVPVIISETGLDYITDDKWLTYFILDDFEGPRYTAIYNAKQKILGPPALKYAVDSGEGLPNNNRPIYNYAMRGTTTCFTGIRQKDVLIRLVNLIHFMGGSIRKDMNTKVTHLICNSSMGEKYQYAMTFRLPAIRPSWVMEAWASRDKENFSAKDESFLKGHKLKVFEGQKVCFFGFPPEEHQHMIDVLKSNGGIPTDMEDPECSHVIISNTGENFPEHIIPPNSPLKIPSNNQEMVPESEQKEPKPDVIVENNMNAENNGGTSTFMSRLEEIEKEKTPPRSTDGIILIAKKEDKNFLNPNDISPILKSGKYQDESLHRINEEDEEEDDELGDMSVIACKELFKRKRPEDSFDNVSLASTDSLAPSFSSAKKPKLIRTGSITKNLRRSMSFAAIKTPITNMLRSRRNSVDPNSSITSINSINSTFNESIKKPVKEKLRSIRDKITKSAKKELSTPKNVKSLISTANMDSLKKVCKIKNAESEMNESTLKNTDQVDDCVGFKTPIAPPKTPSRTHSHAFSKSMITSSEFITTSNAATPTMTPTMSAFDRITKNLQNTEGMSKANETCSDILSNETMTENNKPVVDEHIVQAKPEVRNNRTHIVKSDWFWYTIQNGYADETDYLFGDYLDSIANTPGSERRDSYPISFNKRKRKRLSQRIHGDGTPIGSGTNKRRSSVSDAGLLSVSGSFLDCTATPEKHDGSKNITTSLDKDNSHEKLPSAKTMTMRRNHFMDFFHTESNYVGILETICKVFKEPLEKMLEENPEDSLLNQTELKGIFSNFLPIYEVHTNMLNKLKDIQSNWTEDCLIGQIIIDHRADLLKAYPPYVNFFEQMKETLVQCDAQKPRFHAFLKICQAKPECGRQTLQDLMIRPVQRLPSISLLLKDILKHTAKTNPDHKCLADALEAVTEVMHDINEDKRKTEGQLAIFEIFNDIDNCPPHLVSSHRSFVSKLEVTELTDSLSGRGDSLVLFLFSDTLEVCKKRSRGFGTIKSPGTNGINTVKIQQEKKPSFKHYKMMPLSSIRFVIDIHDNPRAFAINCKLCGDTKDKLYCFSICDEECDKIIYLKTLCKQMAENACRAETDKCLLSCHSDELGIDVTDVNIGTLSRAFKFATKTRLKVGRAFSFNKTPSKLKRAVSTMMTSPTFGSTNSLTPSTQMAQMKLASCTNLNDHNSDDTASQCSSSSPTNSEILLAPMTVQPTRKNNLVSIAALRRI</sequence>
<dbReference type="PROSITE" id="PS50172">
    <property type="entry name" value="BRCT"/>
    <property type="match status" value="1"/>
</dbReference>
<evidence type="ECO:0000313" key="4">
    <source>
        <dbReference type="EMBL" id="SSX30444.1"/>
    </source>
</evidence>
<dbReference type="CDD" id="cd01229">
    <property type="entry name" value="PH_Ect2"/>
    <property type="match status" value="1"/>
</dbReference>
<dbReference type="Gene3D" id="3.40.50.10190">
    <property type="entry name" value="BRCT domain"/>
    <property type="match status" value="3"/>
</dbReference>
<organism evidence="4">
    <name type="scientific">Culicoides sonorensis</name>
    <name type="common">Biting midge</name>
    <dbReference type="NCBI Taxonomy" id="179676"/>
    <lineage>
        <taxon>Eukaryota</taxon>
        <taxon>Metazoa</taxon>
        <taxon>Ecdysozoa</taxon>
        <taxon>Arthropoda</taxon>
        <taxon>Hexapoda</taxon>
        <taxon>Insecta</taxon>
        <taxon>Pterygota</taxon>
        <taxon>Neoptera</taxon>
        <taxon>Endopterygota</taxon>
        <taxon>Diptera</taxon>
        <taxon>Nematocera</taxon>
        <taxon>Chironomoidea</taxon>
        <taxon>Ceratopogonidae</taxon>
        <taxon>Ceratopogoninae</taxon>
        <taxon>Culicoides</taxon>
        <taxon>Monoculicoides</taxon>
    </lineage>
</organism>
<dbReference type="InterPro" id="IPR001357">
    <property type="entry name" value="BRCT_dom"/>
</dbReference>
<dbReference type="InterPro" id="IPR049396">
    <property type="entry name" value="ECT2_BRCT0"/>
</dbReference>
<dbReference type="Pfam" id="PF12738">
    <property type="entry name" value="PTCB-BRCT"/>
    <property type="match status" value="1"/>
</dbReference>
<dbReference type="GO" id="GO:0005085">
    <property type="term" value="F:guanyl-nucleotide exchange factor activity"/>
    <property type="evidence" value="ECO:0007669"/>
    <property type="project" value="InterPro"/>
</dbReference>
<dbReference type="GO" id="GO:2000431">
    <property type="term" value="P:regulation of cytokinesis, actomyosin contractile ring assembly"/>
    <property type="evidence" value="ECO:0007669"/>
    <property type="project" value="InterPro"/>
</dbReference>
<feature type="compositionally biased region" description="Basic and acidic residues" evidence="1">
    <location>
        <begin position="1"/>
        <end position="10"/>
    </location>
</feature>
<dbReference type="PANTHER" id="PTHR16777">
    <property type="entry name" value="PROTEIN ECT2"/>
    <property type="match status" value="1"/>
</dbReference>
<dbReference type="GO" id="GO:0000281">
    <property type="term" value="P:mitotic cytokinesis"/>
    <property type="evidence" value="ECO:0007669"/>
    <property type="project" value="TreeGrafter"/>
</dbReference>
<dbReference type="GO" id="GO:0007399">
    <property type="term" value="P:nervous system development"/>
    <property type="evidence" value="ECO:0007669"/>
    <property type="project" value="TreeGrafter"/>
</dbReference>
<dbReference type="InterPro" id="IPR011993">
    <property type="entry name" value="PH-like_dom_sf"/>
</dbReference>
<dbReference type="InterPro" id="IPR036420">
    <property type="entry name" value="BRCT_dom_sf"/>
</dbReference>
<gene>
    <name evidence="4" type="primary">CSON002484</name>
</gene>
<name>A0A336MJ41_CULSO</name>
<dbReference type="InterPro" id="IPR026817">
    <property type="entry name" value="Ect2"/>
</dbReference>
<reference evidence="4" key="1">
    <citation type="submission" date="2018-07" db="EMBL/GenBank/DDBJ databases">
        <authorList>
            <person name="Quirk P.G."/>
            <person name="Krulwich T.A."/>
        </authorList>
    </citation>
    <scope>NUCLEOTIDE SEQUENCE</scope>
</reference>
<accession>A0A336MJ41</accession>
<dbReference type="InterPro" id="IPR049395">
    <property type="entry name" value="ECT2_PH"/>
</dbReference>
<evidence type="ECO:0000259" key="2">
    <source>
        <dbReference type="PROSITE" id="PS50010"/>
    </source>
</evidence>
<dbReference type="SMART" id="SM00292">
    <property type="entry name" value="BRCT"/>
    <property type="match status" value="2"/>
</dbReference>
<feature type="region of interest" description="Disordered" evidence="1">
    <location>
        <begin position="714"/>
        <end position="741"/>
    </location>
</feature>
<dbReference type="Pfam" id="PF00621">
    <property type="entry name" value="RhoGEF"/>
    <property type="match status" value="1"/>
</dbReference>
<dbReference type="Pfam" id="PF21243">
    <property type="entry name" value="ECT2_BRCT0"/>
    <property type="match status" value="1"/>
</dbReference>
<dbReference type="PANTHER" id="PTHR16777:SF2">
    <property type="entry name" value="PROTEIN ECT2"/>
    <property type="match status" value="1"/>
</dbReference>
<dbReference type="Gene3D" id="1.20.900.10">
    <property type="entry name" value="Dbl homology (DH) domain"/>
    <property type="match status" value="1"/>
</dbReference>
<dbReference type="SUPFAM" id="SSF52113">
    <property type="entry name" value="BRCT domain"/>
    <property type="match status" value="2"/>
</dbReference>
<dbReference type="GO" id="GO:0005938">
    <property type="term" value="C:cell cortex"/>
    <property type="evidence" value="ECO:0007669"/>
    <property type="project" value="TreeGrafter"/>
</dbReference>
<protein>
    <submittedName>
        <fullName evidence="4">CSON002484 protein</fullName>
    </submittedName>
</protein>
<dbReference type="SUPFAM" id="SSF48065">
    <property type="entry name" value="DBL homology domain (DH-domain)"/>
    <property type="match status" value="1"/>
</dbReference>
<dbReference type="AlphaFoldDB" id="A0A336MJ41"/>
<feature type="domain" description="BRCT" evidence="3">
    <location>
        <begin position="132"/>
        <end position="206"/>
    </location>
</feature>
<proteinExistence type="predicted"/>
<dbReference type="Gene3D" id="2.30.29.30">
    <property type="entry name" value="Pleckstrin-homology domain (PH domain)/Phosphotyrosine-binding domain (PTB)"/>
    <property type="match status" value="1"/>
</dbReference>
<evidence type="ECO:0000259" key="3">
    <source>
        <dbReference type="PROSITE" id="PS50172"/>
    </source>
</evidence>
<dbReference type="PROSITE" id="PS50010">
    <property type="entry name" value="DH_2"/>
    <property type="match status" value="1"/>
</dbReference>
<feature type="region of interest" description="Disordered" evidence="1">
    <location>
        <begin position="1"/>
        <end position="28"/>
    </location>
</feature>
<dbReference type="SMART" id="SM00325">
    <property type="entry name" value="RhoGEF"/>
    <property type="match status" value="1"/>
</dbReference>